<comment type="caution">
    <text evidence="1">The sequence shown here is derived from an EMBL/GenBank/DDBJ whole genome shotgun (WGS) entry which is preliminary data.</text>
</comment>
<name>A0A7W3N1L7_9ACTN</name>
<dbReference type="AlphaFoldDB" id="A0A7W3N1L7"/>
<proteinExistence type="predicted"/>
<gene>
    <name evidence="1" type="ORF">HNR21_004756</name>
</gene>
<accession>A0A7W3N1L7</accession>
<reference evidence="1 2" key="1">
    <citation type="submission" date="2020-08" db="EMBL/GenBank/DDBJ databases">
        <title>Sequencing the genomes of 1000 actinobacteria strains.</title>
        <authorList>
            <person name="Klenk H.-P."/>
        </authorList>
    </citation>
    <scope>NUCLEOTIDE SEQUENCE [LARGE SCALE GENOMIC DNA]</scope>
    <source>
        <strain evidence="1 2">DSM 45823</strain>
    </source>
</reference>
<evidence type="ECO:0000313" key="1">
    <source>
        <dbReference type="EMBL" id="MBA9005874.1"/>
    </source>
</evidence>
<dbReference type="Proteomes" id="UP000539313">
    <property type="component" value="Unassembled WGS sequence"/>
</dbReference>
<dbReference type="RefSeq" id="WP_182706932.1">
    <property type="nucleotide sequence ID" value="NZ_JACJII010000001.1"/>
</dbReference>
<protein>
    <submittedName>
        <fullName evidence="1">Uncharacterized protein</fullName>
    </submittedName>
</protein>
<sequence>MSSAVRLTAPMRTLLTDALVYRRNGLAVLGFGPPTVAALIRRGLAYEDTGPDGRKYAALTPQGVLVAARLLDRGQTLRPGDVVVYHGSREDERGWEYIVMCTDRDGRLVLLDSYNASRELARVRRDSVSATGETLLNEDPTALDDAAVAGAAPLLVEAYRASARRLGEVSRAIVQECRDGDAGPRVPGQALGSHHRRLIELVRELYAASLDHGRIRDAIQRAEPRNRGTARG</sequence>
<organism evidence="1 2">
    <name type="scientific">Thermomonospora cellulosilytica</name>
    <dbReference type="NCBI Taxonomy" id="1411118"/>
    <lineage>
        <taxon>Bacteria</taxon>
        <taxon>Bacillati</taxon>
        <taxon>Actinomycetota</taxon>
        <taxon>Actinomycetes</taxon>
        <taxon>Streptosporangiales</taxon>
        <taxon>Thermomonosporaceae</taxon>
        <taxon>Thermomonospora</taxon>
    </lineage>
</organism>
<keyword evidence="2" id="KW-1185">Reference proteome</keyword>
<dbReference type="EMBL" id="JACJII010000001">
    <property type="protein sequence ID" value="MBA9005874.1"/>
    <property type="molecule type" value="Genomic_DNA"/>
</dbReference>
<evidence type="ECO:0000313" key="2">
    <source>
        <dbReference type="Proteomes" id="UP000539313"/>
    </source>
</evidence>